<feature type="domain" description="4Fe-4S ferredoxin-type" evidence="12">
    <location>
        <begin position="36"/>
        <end position="65"/>
    </location>
</feature>
<sequence precursor="true">MFAFNMTKSIFKNLFTKSPAARASLAKKEFKRNTRGKIDINIESCVFCGICQKKCPTGAISVNRTDKKWEIERLKCITCGYCVEACPKKCLSMGNEYSGPALSKDKEVFENARVLDNATNS</sequence>
<dbReference type="Proteomes" id="UP000005435">
    <property type="component" value="Chromosome"/>
</dbReference>
<reference evidence="14" key="1">
    <citation type="submission" date="2011-12" db="EMBL/GenBank/DDBJ databases">
        <title>Complete sequence of Clostridium clariflavum DSM 19732.</title>
        <authorList>
            <consortium name="US DOE Joint Genome Institute"/>
            <person name="Lucas S."/>
            <person name="Han J."/>
            <person name="Lapidus A."/>
            <person name="Cheng J.-F."/>
            <person name="Goodwin L."/>
            <person name="Pitluck S."/>
            <person name="Peters L."/>
            <person name="Teshima H."/>
            <person name="Detter J.C."/>
            <person name="Han C."/>
            <person name="Tapia R."/>
            <person name="Land M."/>
            <person name="Hauser L."/>
            <person name="Kyrpides N."/>
            <person name="Ivanova N."/>
            <person name="Pagani I."/>
            <person name="Kitzmiller T."/>
            <person name="Lynd L."/>
            <person name="Izquierdo J."/>
            <person name="Woyke T."/>
        </authorList>
    </citation>
    <scope>NUCLEOTIDE SEQUENCE [LARGE SCALE GENOMIC DNA]</scope>
    <source>
        <strain evidence="14">DSM 19732 / NBRC 101661 / EBR45</strain>
    </source>
</reference>
<keyword evidence="7" id="KW-0408">Iron</keyword>
<keyword evidence="1" id="KW-1003">Cell membrane</keyword>
<keyword evidence="3" id="KW-0874">Quinone</keyword>
<name>G8LX07_ACECE</name>
<accession>G8LX07</accession>
<dbReference type="PROSITE" id="PS00198">
    <property type="entry name" value="4FE4S_FER_1"/>
    <property type="match status" value="2"/>
</dbReference>
<dbReference type="InterPro" id="IPR010226">
    <property type="entry name" value="NADH_quinone_OxRdtase_chainI"/>
</dbReference>
<evidence type="ECO:0000313" key="14">
    <source>
        <dbReference type="Proteomes" id="UP000005435"/>
    </source>
</evidence>
<keyword evidence="6" id="KW-1278">Translocase</keyword>
<dbReference type="HOGENOM" id="CLU_067218_4_6_9"/>
<keyword evidence="2" id="KW-0004">4Fe-4S</keyword>
<dbReference type="AlphaFoldDB" id="G8LX07"/>
<dbReference type="Pfam" id="PF13237">
    <property type="entry name" value="Fer4_10"/>
    <property type="match status" value="1"/>
</dbReference>
<keyword evidence="11" id="KW-0472">Membrane</keyword>
<dbReference type="PANTHER" id="PTHR10849:SF24">
    <property type="entry name" value="NADH-QUINONE OXIDOREDUCTASE SUBUNIT I 2"/>
    <property type="match status" value="1"/>
</dbReference>
<evidence type="ECO:0000256" key="4">
    <source>
        <dbReference type="ARBA" id="ARBA00022723"/>
    </source>
</evidence>
<dbReference type="PROSITE" id="PS51379">
    <property type="entry name" value="4FE4S_FER_2"/>
    <property type="match status" value="2"/>
</dbReference>
<dbReference type="RefSeq" id="WP_014254277.1">
    <property type="nucleotide sequence ID" value="NC_016627.1"/>
</dbReference>
<dbReference type="EMBL" id="CP003065">
    <property type="protein sequence ID" value="AEV67659.1"/>
    <property type="molecule type" value="Genomic_DNA"/>
</dbReference>
<dbReference type="GO" id="GO:0016020">
    <property type="term" value="C:membrane"/>
    <property type="evidence" value="ECO:0007669"/>
    <property type="project" value="InterPro"/>
</dbReference>
<protein>
    <submittedName>
        <fullName evidence="13">NADH:ubiquinone oxidoreductase chain I-like protein</fullName>
    </submittedName>
</protein>
<evidence type="ECO:0000256" key="6">
    <source>
        <dbReference type="ARBA" id="ARBA00022967"/>
    </source>
</evidence>
<organism evidence="13 14">
    <name type="scientific">Acetivibrio clariflavus (strain DSM 19732 / NBRC 101661 / EBR45)</name>
    <name type="common">Clostridium clariflavum</name>
    <dbReference type="NCBI Taxonomy" id="720554"/>
    <lineage>
        <taxon>Bacteria</taxon>
        <taxon>Bacillati</taxon>
        <taxon>Bacillota</taxon>
        <taxon>Clostridia</taxon>
        <taxon>Eubacteriales</taxon>
        <taxon>Oscillospiraceae</taxon>
        <taxon>Acetivibrio</taxon>
    </lineage>
</organism>
<keyword evidence="10 13" id="KW-0830">Ubiquinone</keyword>
<evidence type="ECO:0000313" key="13">
    <source>
        <dbReference type="EMBL" id="AEV67659.1"/>
    </source>
</evidence>
<keyword evidence="4" id="KW-0479">Metal-binding</keyword>
<dbReference type="Gene3D" id="3.30.70.3270">
    <property type="match status" value="2"/>
</dbReference>
<keyword evidence="14" id="KW-1185">Reference proteome</keyword>
<dbReference type="GO" id="GO:0051539">
    <property type="term" value="F:4 iron, 4 sulfur cluster binding"/>
    <property type="evidence" value="ECO:0007669"/>
    <property type="project" value="UniProtKB-KW"/>
</dbReference>
<evidence type="ECO:0000256" key="2">
    <source>
        <dbReference type="ARBA" id="ARBA00022485"/>
    </source>
</evidence>
<evidence type="ECO:0000256" key="3">
    <source>
        <dbReference type="ARBA" id="ARBA00022719"/>
    </source>
</evidence>
<dbReference type="STRING" id="720554.Clocl_0982"/>
<evidence type="ECO:0000256" key="1">
    <source>
        <dbReference type="ARBA" id="ARBA00022475"/>
    </source>
</evidence>
<reference evidence="13 14" key="2">
    <citation type="journal article" date="2012" name="Stand. Genomic Sci.">
        <title>Complete Genome Sequence of Clostridium clariflavum DSM 19732.</title>
        <authorList>
            <person name="Izquierdo J.A."/>
            <person name="Goodwin L."/>
            <person name="Davenport K.W."/>
            <person name="Teshima H."/>
            <person name="Bruce D."/>
            <person name="Detter C."/>
            <person name="Tapia R."/>
            <person name="Han S."/>
            <person name="Land M."/>
            <person name="Hauser L."/>
            <person name="Jeffries C.D."/>
            <person name="Han J."/>
            <person name="Pitluck S."/>
            <person name="Nolan M."/>
            <person name="Chen A."/>
            <person name="Huntemann M."/>
            <person name="Mavromatis K."/>
            <person name="Mikhailova N."/>
            <person name="Liolios K."/>
            <person name="Woyke T."/>
            <person name="Lynd L.R."/>
        </authorList>
    </citation>
    <scope>NUCLEOTIDE SEQUENCE [LARGE SCALE GENOMIC DNA]</scope>
    <source>
        <strain evidence="14">DSM 19732 / NBRC 101661 / EBR45</strain>
    </source>
</reference>
<dbReference type="SUPFAM" id="SSF54862">
    <property type="entry name" value="4Fe-4S ferredoxins"/>
    <property type="match status" value="1"/>
</dbReference>
<evidence type="ECO:0000256" key="7">
    <source>
        <dbReference type="ARBA" id="ARBA00023004"/>
    </source>
</evidence>
<dbReference type="KEGG" id="ccl:Clocl_0982"/>
<evidence type="ECO:0000256" key="10">
    <source>
        <dbReference type="ARBA" id="ARBA00023075"/>
    </source>
</evidence>
<evidence type="ECO:0000259" key="12">
    <source>
        <dbReference type="PROSITE" id="PS51379"/>
    </source>
</evidence>
<evidence type="ECO:0000256" key="8">
    <source>
        <dbReference type="ARBA" id="ARBA00023014"/>
    </source>
</evidence>
<gene>
    <name evidence="13" type="ordered locus">Clocl_0982</name>
</gene>
<feature type="domain" description="4Fe-4S ferredoxin-type" evidence="12">
    <location>
        <begin position="67"/>
        <end position="96"/>
    </location>
</feature>
<evidence type="ECO:0000256" key="5">
    <source>
        <dbReference type="ARBA" id="ARBA00022737"/>
    </source>
</evidence>
<dbReference type="GO" id="GO:0016651">
    <property type="term" value="F:oxidoreductase activity, acting on NAD(P)H"/>
    <property type="evidence" value="ECO:0007669"/>
    <property type="project" value="InterPro"/>
</dbReference>
<dbReference type="OrthoDB" id="9803192at2"/>
<dbReference type="GO" id="GO:0046872">
    <property type="term" value="F:metal ion binding"/>
    <property type="evidence" value="ECO:0007669"/>
    <property type="project" value="UniProtKB-KW"/>
</dbReference>
<proteinExistence type="predicted"/>
<evidence type="ECO:0000256" key="9">
    <source>
        <dbReference type="ARBA" id="ARBA00023027"/>
    </source>
</evidence>
<dbReference type="GO" id="GO:0048038">
    <property type="term" value="F:quinone binding"/>
    <property type="evidence" value="ECO:0007669"/>
    <property type="project" value="UniProtKB-KW"/>
</dbReference>
<dbReference type="InterPro" id="IPR017900">
    <property type="entry name" value="4Fe4S_Fe_S_CS"/>
</dbReference>
<dbReference type="PANTHER" id="PTHR10849">
    <property type="entry name" value="NADH DEHYDROGENASE UBIQUINONE IRON-SULFUR PROTEIN 8, MITOCHONDRIAL"/>
    <property type="match status" value="1"/>
</dbReference>
<keyword evidence="5" id="KW-0677">Repeat</keyword>
<keyword evidence="9" id="KW-0520">NAD</keyword>
<evidence type="ECO:0000256" key="11">
    <source>
        <dbReference type="ARBA" id="ARBA00023136"/>
    </source>
</evidence>
<dbReference type="eggNOG" id="COG1143">
    <property type="taxonomic scope" value="Bacteria"/>
</dbReference>
<keyword evidence="8" id="KW-0411">Iron-sulfur</keyword>
<dbReference type="InterPro" id="IPR017896">
    <property type="entry name" value="4Fe4S_Fe-S-bd"/>
</dbReference>